<organism evidence="3 4">
    <name type="scientific">Aquimarina spongiae</name>
    <dbReference type="NCBI Taxonomy" id="570521"/>
    <lineage>
        <taxon>Bacteria</taxon>
        <taxon>Pseudomonadati</taxon>
        <taxon>Bacteroidota</taxon>
        <taxon>Flavobacteriia</taxon>
        <taxon>Flavobacteriales</taxon>
        <taxon>Flavobacteriaceae</taxon>
        <taxon>Aquimarina</taxon>
    </lineage>
</organism>
<dbReference type="GO" id="GO:0050135">
    <property type="term" value="F:NADP+ nucleosidase activity"/>
    <property type="evidence" value="ECO:0007669"/>
    <property type="project" value="InterPro"/>
</dbReference>
<dbReference type="PROSITE" id="PS50206">
    <property type="entry name" value="RHODANESE_3"/>
    <property type="match status" value="1"/>
</dbReference>
<dbReference type="RefSeq" id="WP_073320019.1">
    <property type="nucleotide sequence ID" value="NZ_FQYP01000009.1"/>
</dbReference>
<dbReference type="EMBL" id="FQYP01000009">
    <property type="protein sequence ID" value="SHJ48189.1"/>
    <property type="molecule type" value="Genomic_DNA"/>
</dbReference>
<feature type="chain" id="PRO_5012884012" description="Rhodanese domain-containing protein" evidence="1">
    <location>
        <begin position="24"/>
        <end position="368"/>
    </location>
</feature>
<sequence>MWNKIKIYSALFLVLFSINTNLGQDSCWFSDLATILQAPGNPEFKRFIGSHEDGFMKFRALHEVVGSTTARTNNNVLRFYANVADEVRDKMTNFTHRQVVGFANDFGYTSNSTVRNLDAQFVDSWRVLDEAGVDEAVRGNINEIQLVSRHYDEIINYRGGYNAWKSDNLTDSFFRNVDEFASTIDGGASQDVLNRAFDLYKQRNWIELENLFNRYGLNDSWPPARGGFNIVDNVRIRKNQKFDRYGGGRGFDSNGNPILTGEFTSPIINNSPYSFPQRALRDEQNKYDYYYEIEVLRDLPFGSQNADVIPWFGQPGLGRQAMWKIPIDPNTGYPKTWNRLAEEGYVKITIISSPSGKFSDKVGNVIQD</sequence>
<evidence type="ECO:0000259" key="2">
    <source>
        <dbReference type="PROSITE" id="PS50206"/>
    </source>
</evidence>
<accession>A0A1M6JN74</accession>
<dbReference type="AlphaFoldDB" id="A0A1M6JN74"/>
<keyword evidence="4" id="KW-1185">Reference proteome</keyword>
<feature type="domain" description="Rhodanese" evidence="2">
    <location>
        <begin position="125"/>
        <end position="173"/>
    </location>
</feature>
<evidence type="ECO:0000313" key="3">
    <source>
        <dbReference type="EMBL" id="SHJ48189.1"/>
    </source>
</evidence>
<evidence type="ECO:0000313" key="4">
    <source>
        <dbReference type="Proteomes" id="UP000184432"/>
    </source>
</evidence>
<gene>
    <name evidence="3" type="ORF">SAMN04488508_109159</name>
</gene>
<dbReference type="Proteomes" id="UP000184432">
    <property type="component" value="Unassembled WGS sequence"/>
</dbReference>
<keyword evidence="1" id="KW-0732">Signal</keyword>
<reference evidence="4" key="1">
    <citation type="submission" date="2016-11" db="EMBL/GenBank/DDBJ databases">
        <authorList>
            <person name="Varghese N."/>
            <person name="Submissions S."/>
        </authorList>
    </citation>
    <scope>NUCLEOTIDE SEQUENCE [LARGE SCALE GENOMIC DNA]</scope>
    <source>
        <strain evidence="4">DSM 22623</strain>
    </source>
</reference>
<name>A0A1M6JN74_9FLAO</name>
<protein>
    <recommendedName>
        <fullName evidence="2">Rhodanese domain-containing protein</fullName>
    </recommendedName>
</protein>
<proteinExistence type="predicted"/>
<dbReference type="Pfam" id="PF14021">
    <property type="entry name" value="TNT"/>
    <property type="match status" value="1"/>
</dbReference>
<dbReference type="InterPro" id="IPR001763">
    <property type="entry name" value="Rhodanese-like_dom"/>
</dbReference>
<dbReference type="InterPro" id="IPR025331">
    <property type="entry name" value="TNT"/>
</dbReference>
<dbReference type="STRING" id="570521.SAMN04488508_109159"/>
<feature type="signal peptide" evidence="1">
    <location>
        <begin position="1"/>
        <end position="23"/>
    </location>
</feature>
<evidence type="ECO:0000256" key="1">
    <source>
        <dbReference type="SAM" id="SignalP"/>
    </source>
</evidence>